<feature type="signal peptide" evidence="3">
    <location>
        <begin position="1"/>
        <end position="21"/>
    </location>
</feature>
<dbReference type="Pfam" id="PF13174">
    <property type="entry name" value="TPR_6"/>
    <property type="match status" value="1"/>
</dbReference>
<keyword evidence="1" id="KW-0175">Coiled coil</keyword>
<keyword evidence="5" id="KW-1185">Reference proteome</keyword>
<name>A0ABV8UB27_9PROT</name>
<feature type="chain" id="PRO_5047224863" evidence="3">
    <location>
        <begin position="22"/>
        <end position="287"/>
    </location>
</feature>
<comment type="caution">
    <text evidence="4">The sequence shown here is derived from an EMBL/GenBank/DDBJ whole genome shotgun (WGS) entry which is preliminary data.</text>
</comment>
<feature type="region of interest" description="Disordered" evidence="2">
    <location>
        <begin position="124"/>
        <end position="159"/>
    </location>
</feature>
<proteinExistence type="predicted"/>
<protein>
    <submittedName>
        <fullName evidence="4">Tetratricopeptide repeat protein</fullName>
    </submittedName>
</protein>
<evidence type="ECO:0000313" key="4">
    <source>
        <dbReference type="EMBL" id="MFC4347899.1"/>
    </source>
</evidence>
<organism evidence="4 5">
    <name type="scientific">Kordiimonas lipolytica</name>
    <dbReference type="NCBI Taxonomy" id="1662421"/>
    <lineage>
        <taxon>Bacteria</taxon>
        <taxon>Pseudomonadati</taxon>
        <taxon>Pseudomonadota</taxon>
        <taxon>Alphaproteobacteria</taxon>
        <taxon>Kordiimonadales</taxon>
        <taxon>Kordiimonadaceae</taxon>
        <taxon>Kordiimonas</taxon>
    </lineage>
</organism>
<dbReference type="SUPFAM" id="SSF48452">
    <property type="entry name" value="TPR-like"/>
    <property type="match status" value="1"/>
</dbReference>
<dbReference type="InterPro" id="IPR019734">
    <property type="entry name" value="TPR_rpt"/>
</dbReference>
<dbReference type="EMBL" id="JBHSCR010000005">
    <property type="protein sequence ID" value="MFC4347899.1"/>
    <property type="molecule type" value="Genomic_DNA"/>
</dbReference>
<dbReference type="Gene3D" id="1.25.40.10">
    <property type="entry name" value="Tetratricopeptide repeat domain"/>
    <property type="match status" value="1"/>
</dbReference>
<keyword evidence="3" id="KW-0732">Signal</keyword>
<dbReference type="Proteomes" id="UP001595776">
    <property type="component" value="Unassembled WGS sequence"/>
</dbReference>
<evidence type="ECO:0000256" key="3">
    <source>
        <dbReference type="SAM" id="SignalP"/>
    </source>
</evidence>
<gene>
    <name evidence="4" type="ORF">ACFO5Q_08595</name>
</gene>
<feature type="coiled-coil region" evidence="1">
    <location>
        <begin position="17"/>
        <end position="44"/>
    </location>
</feature>
<evidence type="ECO:0000256" key="2">
    <source>
        <dbReference type="SAM" id="MobiDB-lite"/>
    </source>
</evidence>
<accession>A0ABV8UB27</accession>
<evidence type="ECO:0000313" key="5">
    <source>
        <dbReference type="Proteomes" id="UP001595776"/>
    </source>
</evidence>
<evidence type="ECO:0000256" key="1">
    <source>
        <dbReference type="SAM" id="Coils"/>
    </source>
</evidence>
<feature type="compositionally biased region" description="Low complexity" evidence="2">
    <location>
        <begin position="135"/>
        <end position="155"/>
    </location>
</feature>
<sequence length="287" mass="31369">MIWRAVAICILILSATIQVQAQSRAELALKVERLEREMIALENRLRGGAVARPAAGAQGSLDDRALLADLAAKIGTVERQMRTMTGRMEEIEHQQRKLDEAMGLLRKELQLQQQEAADYRANQEVARQDSASSQPVDTAPAATPAVEVPTEPEIALPEGEPSGQYQYAFGFIQKNDLDSGFTAMDMFLKAHPDDALAGNAKFWLGRIHLLKGRLPQAAQQLLALIEEHPNHAKRADALLDLSDVLIGLGSKPDACNALAEFRRSADDASDRLKARAERTAKEAGCTN</sequence>
<reference evidence="5" key="1">
    <citation type="journal article" date="2019" name="Int. J. Syst. Evol. Microbiol.">
        <title>The Global Catalogue of Microorganisms (GCM) 10K type strain sequencing project: providing services to taxonomists for standard genome sequencing and annotation.</title>
        <authorList>
            <consortium name="The Broad Institute Genomics Platform"/>
            <consortium name="The Broad Institute Genome Sequencing Center for Infectious Disease"/>
            <person name="Wu L."/>
            <person name="Ma J."/>
        </authorList>
    </citation>
    <scope>NUCLEOTIDE SEQUENCE [LARGE SCALE GENOMIC DNA]</scope>
    <source>
        <strain evidence="5">CGMCC 1.15304</strain>
    </source>
</reference>
<dbReference type="RefSeq" id="WP_068152119.1">
    <property type="nucleotide sequence ID" value="NZ_JBHSCR010000005.1"/>
</dbReference>
<dbReference type="InterPro" id="IPR011990">
    <property type="entry name" value="TPR-like_helical_dom_sf"/>
</dbReference>